<proteinExistence type="inferred from homology"/>
<evidence type="ECO:0000256" key="2">
    <source>
        <dbReference type="SAM" id="MobiDB-lite"/>
    </source>
</evidence>
<dbReference type="GO" id="GO:0000175">
    <property type="term" value="F:3'-5'-RNA exonuclease activity"/>
    <property type="evidence" value="ECO:0007669"/>
    <property type="project" value="TreeGrafter"/>
</dbReference>
<dbReference type="OrthoDB" id="414075at2759"/>
<dbReference type="InterPro" id="IPR012337">
    <property type="entry name" value="RNaseH-like_sf"/>
</dbReference>
<dbReference type="AlphaFoldDB" id="A0A2T9YG36"/>
<evidence type="ECO:0008006" key="5">
    <source>
        <dbReference type="Google" id="ProtNLM"/>
    </source>
</evidence>
<evidence type="ECO:0000256" key="1">
    <source>
        <dbReference type="ARBA" id="ARBA00008372"/>
    </source>
</evidence>
<dbReference type="STRING" id="61424.A0A2T9YG36"/>
<dbReference type="PANTHER" id="PTHR15092:SF37">
    <property type="entry name" value="TARGET OF EGR1 PROTEIN 1"/>
    <property type="match status" value="1"/>
</dbReference>
<feature type="region of interest" description="Disordered" evidence="2">
    <location>
        <begin position="190"/>
        <end position="215"/>
    </location>
</feature>
<dbReference type="SUPFAM" id="SSF53098">
    <property type="entry name" value="Ribonuclease H-like"/>
    <property type="match status" value="1"/>
</dbReference>
<accession>A0A2T9YG36</accession>
<gene>
    <name evidence="3" type="ORF">BB559_004196</name>
</gene>
<evidence type="ECO:0000313" key="3">
    <source>
        <dbReference type="EMBL" id="PVU91285.1"/>
    </source>
</evidence>
<dbReference type="GO" id="GO:0003735">
    <property type="term" value="F:structural constituent of ribosome"/>
    <property type="evidence" value="ECO:0007669"/>
    <property type="project" value="InterPro"/>
</dbReference>
<dbReference type="Pfam" id="PF04857">
    <property type="entry name" value="CAF1"/>
    <property type="match status" value="1"/>
</dbReference>
<reference evidence="3 4" key="1">
    <citation type="journal article" date="2018" name="MBio">
        <title>Comparative Genomics Reveals the Core Gene Toolbox for the Fungus-Insect Symbiosis.</title>
        <authorList>
            <person name="Wang Y."/>
            <person name="Stata M."/>
            <person name="Wang W."/>
            <person name="Stajich J.E."/>
            <person name="White M.M."/>
            <person name="Moncalvo J.M."/>
        </authorList>
    </citation>
    <scope>NUCLEOTIDE SEQUENCE [LARGE SCALE GENOMIC DNA]</scope>
    <source>
        <strain evidence="3 4">AUS-77-4</strain>
    </source>
</reference>
<protein>
    <recommendedName>
        <fullName evidence="5">C3H1-type domain-containing protein</fullName>
    </recommendedName>
</protein>
<organism evidence="3 4">
    <name type="scientific">Furculomyces boomerangus</name>
    <dbReference type="NCBI Taxonomy" id="61424"/>
    <lineage>
        <taxon>Eukaryota</taxon>
        <taxon>Fungi</taxon>
        <taxon>Fungi incertae sedis</taxon>
        <taxon>Zoopagomycota</taxon>
        <taxon>Kickxellomycotina</taxon>
        <taxon>Harpellomycetes</taxon>
        <taxon>Harpellales</taxon>
        <taxon>Harpellaceae</taxon>
        <taxon>Furculomyces</taxon>
    </lineage>
</organism>
<dbReference type="GO" id="GO:0034472">
    <property type="term" value="P:snRNA 3'-end processing"/>
    <property type="evidence" value="ECO:0007669"/>
    <property type="project" value="TreeGrafter"/>
</dbReference>
<evidence type="ECO:0000313" key="4">
    <source>
        <dbReference type="Proteomes" id="UP000245699"/>
    </source>
</evidence>
<dbReference type="GO" id="GO:0005762">
    <property type="term" value="C:mitochondrial large ribosomal subunit"/>
    <property type="evidence" value="ECO:0007669"/>
    <property type="project" value="InterPro"/>
</dbReference>
<dbReference type="GO" id="GO:0015030">
    <property type="term" value="C:Cajal body"/>
    <property type="evidence" value="ECO:0007669"/>
    <property type="project" value="TreeGrafter"/>
</dbReference>
<dbReference type="GO" id="GO:0017069">
    <property type="term" value="F:snRNA binding"/>
    <property type="evidence" value="ECO:0007669"/>
    <property type="project" value="TreeGrafter"/>
</dbReference>
<dbReference type="InterPro" id="IPR051181">
    <property type="entry name" value="CAF1_poly(A)_ribonucleases"/>
</dbReference>
<dbReference type="Proteomes" id="UP000245699">
    <property type="component" value="Unassembled WGS sequence"/>
</dbReference>
<sequence>MIKDVIKGLHRGAKHGVLTSKQGRNFYKGNKSGSTGRHTKHGSYVVEWSKVRTYVVPDMTDFKLVSKSDFISLDTEFTGIKLEQPSDELALDYGKWNNRNKDIGERYKALRLLVSTHSLVSLGMSIFTKKQSESNTTNYISNNFNFILWCQNTHLVSPSSISFLSESGFDFNFQIQQGIRFVVPAPMPKSKQEEVKDKPAKRRATSGSLSNSKVSETNDGRIMRDLIVSVFKGPGSIVIHNGLLDLMFIYHTFIAKLPESISTFIMDICDLASAPIFDTKYLAEYVSRDEASFLAYLYEKRKRYAQSSTNTINIEIRDEIQLFGIDLTPNKQPDDTQQQQTKKTGLPYCETFALYGYCSLIKCPLSHDIKFILDYKEASPQQRKLMKLEFDSNNPKPNNTESGKPTINGSLSSYHSAVFDAHMTGYIFAISSSMESVDSHKNKIYLIGKDFPLCIEPSKFSKHSEDYNEFKSKKFKT</sequence>
<dbReference type="EMBL" id="MBFT01000431">
    <property type="protein sequence ID" value="PVU91285.1"/>
    <property type="molecule type" value="Genomic_DNA"/>
</dbReference>
<keyword evidence="4" id="KW-1185">Reference proteome</keyword>
<dbReference type="PANTHER" id="PTHR15092">
    <property type="entry name" value="POLY A -SPECIFIC RIBONUCLEASE/TARGET OF EGR1, MEMBER 1"/>
    <property type="match status" value="1"/>
</dbReference>
<dbReference type="InterPro" id="IPR006941">
    <property type="entry name" value="RNase_CAF1"/>
</dbReference>
<comment type="caution">
    <text evidence="3">The sequence shown here is derived from an EMBL/GenBank/DDBJ whole genome shotgun (WGS) entry which is preliminary data.</text>
</comment>
<feature type="compositionally biased region" description="Polar residues" evidence="2">
    <location>
        <begin position="205"/>
        <end position="215"/>
    </location>
</feature>
<comment type="similarity">
    <text evidence="1">Belongs to the CAF1 family.</text>
</comment>
<dbReference type="InterPro" id="IPR036397">
    <property type="entry name" value="RNaseH_sf"/>
</dbReference>
<dbReference type="Gene3D" id="3.30.420.10">
    <property type="entry name" value="Ribonuclease H-like superfamily/Ribonuclease H"/>
    <property type="match status" value="1"/>
</dbReference>
<name>A0A2T9YG36_9FUNG</name>